<gene>
    <name evidence="1" type="ORF">BCV30_21865</name>
</gene>
<dbReference type="Proteomes" id="UP000235778">
    <property type="component" value="Unassembled WGS sequence"/>
</dbReference>
<name>A0A2N7C6G9_9VIBR</name>
<evidence type="ECO:0000313" key="1">
    <source>
        <dbReference type="EMBL" id="PME72260.1"/>
    </source>
</evidence>
<protein>
    <submittedName>
        <fullName evidence="1">Uncharacterized protein</fullName>
    </submittedName>
</protein>
<proteinExistence type="predicted"/>
<reference evidence="2" key="1">
    <citation type="submission" date="2016-07" db="EMBL/GenBank/DDBJ databases">
        <title>Nontailed viruses are major unrecognized killers of bacteria in the ocean.</title>
        <authorList>
            <person name="Kauffman K."/>
            <person name="Hussain F."/>
            <person name="Yang J."/>
            <person name="Arevalo P."/>
            <person name="Brown J."/>
            <person name="Cutler M."/>
            <person name="Kelly L."/>
            <person name="Polz M.F."/>
        </authorList>
    </citation>
    <scope>NUCLEOTIDE SEQUENCE [LARGE SCALE GENOMIC DNA]</scope>
    <source>
        <strain evidence="2">10N.286.55.C1</strain>
    </source>
</reference>
<sequence>MNVFFKHIPDLFFIRLMYIFKFNKIFKLSKCETFSDLIQKRKLLSYDERFSIYSDKLRAKDIVKEICPECIVPELYGKYESIKNICLESLPESFVLKTNHDSGSCFIVKDKKNYDFTHCFKVLEKSLNFDYGEFSKQRHYSEIKPYIICEEILPTSDLIDYKVHCFHGRPKYIQVAYNEMNNIFTTDWCDTNVSYLNKRNLDGYSKPKALSSLIEISRELSKNFDYVRVDLYIIEEKVYFGEFTFTPNNGYAKFMPLSFEKDLYRLWVN</sequence>
<accession>A0A2N7C6G9</accession>
<organism evidence="1 2">
    <name type="scientific">Vibrio lentus</name>
    <dbReference type="NCBI Taxonomy" id="136468"/>
    <lineage>
        <taxon>Bacteria</taxon>
        <taxon>Pseudomonadati</taxon>
        <taxon>Pseudomonadota</taxon>
        <taxon>Gammaproteobacteria</taxon>
        <taxon>Vibrionales</taxon>
        <taxon>Vibrionaceae</taxon>
        <taxon>Vibrio</taxon>
    </lineage>
</organism>
<dbReference type="AlphaFoldDB" id="A0A2N7C6G9"/>
<dbReference type="Pfam" id="PF14305">
    <property type="entry name" value="ATPgrasp_TupA"/>
    <property type="match status" value="1"/>
</dbReference>
<dbReference type="EMBL" id="MCSI01000031">
    <property type="protein sequence ID" value="PME72260.1"/>
    <property type="molecule type" value="Genomic_DNA"/>
</dbReference>
<comment type="caution">
    <text evidence="1">The sequence shown here is derived from an EMBL/GenBank/DDBJ whole genome shotgun (WGS) entry which is preliminary data.</text>
</comment>
<evidence type="ECO:0000313" key="2">
    <source>
        <dbReference type="Proteomes" id="UP000235778"/>
    </source>
</evidence>
<dbReference type="InterPro" id="IPR029465">
    <property type="entry name" value="ATPgrasp_TupA"/>
</dbReference>